<keyword evidence="1" id="KW-0732">Signal</keyword>
<protein>
    <recommendedName>
        <fullName evidence="2">Peptidase S1 domain-containing protein</fullName>
    </recommendedName>
</protein>
<evidence type="ECO:0000313" key="3">
    <source>
        <dbReference type="EMBL" id="KZN44103.1"/>
    </source>
</evidence>
<dbReference type="SUPFAM" id="SSF50494">
    <property type="entry name" value="Trypsin-like serine proteases"/>
    <property type="match status" value="1"/>
</dbReference>
<accession>A0A162A4L7</accession>
<dbReference type="PANTHER" id="PTHR24260:SF136">
    <property type="entry name" value="GH08193P-RELATED"/>
    <property type="match status" value="1"/>
</dbReference>
<evidence type="ECO:0000259" key="2">
    <source>
        <dbReference type="PROSITE" id="PS50240"/>
    </source>
</evidence>
<dbReference type="Gene3D" id="2.40.10.10">
    <property type="entry name" value="Trypsin-like serine proteases"/>
    <property type="match status" value="1"/>
</dbReference>
<dbReference type="InterPro" id="IPR051333">
    <property type="entry name" value="CLIP_Serine_Protease"/>
</dbReference>
<reference evidence="3 4" key="1">
    <citation type="submission" date="2013-07" db="EMBL/GenBank/DDBJ databases">
        <title>Comparative Genomic and Metabolomic Analysis of Twelve Strains of Pseudoalteromonas luteoviolacea.</title>
        <authorList>
            <person name="Vynne N.G."/>
            <person name="Mansson M."/>
            <person name="Gram L."/>
        </authorList>
    </citation>
    <scope>NUCLEOTIDE SEQUENCE [LARGE SCALE GENOMIC DNA]</scope>
    <source>
        <strain evidence="3 4">DSM 6061</strain>
    </source>
</reference>
<dbReference type="InterPro" id="IPR009003">
    <property type="entry name" value="Peptidase_S1_PA"/>
</dbReference>
<evidence type="ECO:0000313" key="4">
    <source>
        <dbReference type="Proteomes" id="UP000076643"/>
    </source>
</evidence>
<dbReference type="PATRIC" id="fig|1365250.3.peg.634"/>
<dbReference type="SMART" id="SM00020">
    <property type="entry name" value="Tryp_SPc"/>
    <property type="match status" value="1"/>
</dbReference>
<dbReference type="PRINTS" id="PR00722">
    <property type="entry name" value="CHYMOTRYPSIN"/>
</dbReference>
<dbReference type="EMBL" id="AUYB01000068">
    <property type="protein sequence ID" value="KZN44103.1"/>
    <property type="molecule type" value="Genomic_DNA"/>
</dbReference>
<gene>
    <name evidence="3" type="ORF">N475_08315</name>
</gene>
<dbReference type="Proteomes" id="UP000076643">
    <property type="component" value="Unassembled WGS sequence"/>
</dbReference>
<dbReference type="RefSeq" id="WP_063359090.1">
    <property type="nucleotide sequence ID" value="NZ_AQHB01000023.1"/>
</dbReference>
<feature type="domain" description="Peptidase S1" evidence="2">
    <location>
        <begin position="50"/>
        <end position="241"/>
    </location>
</feature>
<feature type="chain" id="PRO_5007830916" description="Peptidase S1 domain-containing protein" evidence="1">
    <location>
        <begin position="19"/>
        <end position="278"/>
    </location>
</feature>
<evidence type="ECO:0000256" key="1">
    <source>
        <dbReference type="SAM" id="SignalP"/>
    </source>
</evidence>
<keyword evidence="4" id="KW-1185">Reference proteome</keyword>
<name>A0A162A4L7_9GAMM</name>
<comment type="caution">
    <text evidence="3">The sequence shown here is derived from an EMBL/GenBank/DDBJ whole genome shotgun (WGS) entry which is preliminary data.</text>
</comment>
<sequence>MLKLYVIATCFLSTSVHAIVTRHDVAPDRYLANSKDFVPLATFYVDGAHGTLIAPNWIVTAAHATFCTTPNSYVRVADKLRKVKHTYVHKDYKPGKSHDIALLELAEPVEDVRPAIRYKQTDELNRVLWFIGIGGTGSGLTGETVNSYNNQQVLRKAHNKVSEVDGPLIKFKFDKGEKALPLEGVSGGGDSGGPAYVTDANGVHLLGISSRFEGAGVGKYGITEVYTRISYFNPWIEQIMAREQVTKYSSVSLSQAQLPAGLTESNLQSICEQINLSL</sequence>
<dbReference type="InterPro" id="IPR001254">
    <property type="entry name" value="Trypsin_dom"/>
</dbReference>
<dbReference type="GO" id="GO:0006508">
    <property type="term" value="P:proteolysis"/>
    <property type="evidence" value="ECO:0007669"/>
    <property type="project" value="InterPro"/>
</dbReference>
<dbReference type="PROSITE" id="PS50240">
    <property type="entry name" value="TRYPSIN_DOM"/>
    <property type="match status" value="1"/>
</dbReference>
<dbReference type="InterPro" id="IPR001314">
    <property type="entry name" value="Peptidase_S1A"/>
</dbReference>
<dbReference type="AlphaFoldDB" id="A0A162A4L7"/>
<feature type="signal peptide" evidence="1">
    <location>
        <begin position="1"/>
        <end position="18"/>
    </location>
</feature>
<dbReference type="GO" id="GO:0004252">
    <property type="term" value="F:serine-type endopeptidase activity"/>
    <property type="evidence" value="ECO:0007669"/>
    <property type="project" value="InterPro"/>
</dbReference>
<organism evidence="3 4">
    <name type="scientific">Pseudoalteromonas luteoviolacea DSM 6061</name>
    <dbReference type="NCBI Taxonomy" id="1365250"/>
    <lineage>
        <taxon>Bacteria</taxon>
        <taxon>Pseudomonadati</taxon>
        <taxon>Pseudomonadota</taxon>
        <taxon>Gammaproteobacteria</taxon>
        <taxon>Alteromonadales</taxon>
        <taxon>Pseudoalteromonadaceae</taxon>
        <taxon>Pseudoalteromonas</taxon>
    </lineage>
</organism>
<dbReference type="PANTHER" id="PTHR24260">
    <property type="match status" value="1"/>
</dbReference>
<dbReference type="Pfam" id="PF00089">
    <property type="entry name" value="Trypsin"/>
    <property type="match status" value="1"/>
</dbReference>
<dbReference type="InterPro" id="IPR043504">
    <property type="entry name" value="Peptidase_S1_PA_chymotrypsin"/>
</dbReference>
<proteinExistence type="predicted"/>